<dbReference type="AlphaFoldDB" id="A0AAD7J1P7"/>
<dbReference type="Proteomes" id="UP001215598">
    <property type="component" value="Unassembled WGS sequence"/>
</dbReference>
<keyword evidence="2" id="KW-0732">Signal</keyword>
<sequence>MKLRSWISLALFLCLCETVAASSVGTGPLFSLPVRGVAWEDGRQWDLQAAVNNGLFTPHFDYRWCNWGSGDGSRPHPRTFAGSAKTTGTAENSRPCSVCCQEPAAVVPQHRHSVPASSVQGTPSMGTNTYLLLVHHTRSKPADPPIYSRPGSWTRTRRRVNPVDKL</sequence>
<organism evidence="3 4">
    <name type="scientific">Mycena metata</name>
    <dbReference type="NCBI Taxonomy" id="1033252"/>
    <lineage>
        <taxon>Eukaryota</taxon>
        <taxon>Fungi</taxon>
        <taxon>Dikarya</taxon>
        <taxon>Basidiomycota</taxon>
        <taxon>Agaricomycotina</taxon>
        <taxon>Agaricomycetes</taxon>
        <taxon>Agaricomycetidae</taxon>
        <taxon>Agaricales</taxon>
        <taxon>Marasmiineae</taxon>
        <taxon>Mycenaceae</taxon>
        <taxon>Mycena</taxon>
    </lineage>
</organism>
<feature type="signal peptide" evidence="2">
    <location>
        <begin position="1"/>
        <end position="21"/>
    </location>
</feature>
<accession>A0AAD7J1P7</accession>
<reference evidence="3" key="1">
    <citation type="submission" date="2023-03" db="EMBL/GenBank/DDBJ databases">
        <title>Massive genome expansion in bonnet fungi (Mycena s.s.) driven by repeated elements and novel gene families across ecological guilds.</title>
        <authorList>
            <consortium name="Lawrence Berkeley National Laboratory"/>
            <person name="Harder C.B."/>
            <person name="Miyauchi S."/>
            <person name="Viragh M."/>
            <person name="Kuo A."/>
            <person name="Thoen E."/>
            <person name="Andreopoulos B."/>
            <person name="Lu D."/>
            <person name="Skrede I."/>
            <person name="Drula E."/>
            <person name="Henrissat B."/>
            <person name="Morin E."/>
            <person name="Kohler A."/>
            <person name="Barry K."/>
            <person name="LaButti K."/>
            <person name="Morin E."/>
            <person name="Salamov A."/>
            <person name="Lipzen A."/>
            <person name="Mereny Z."/>
            <person name="Hegedus B."/>
            <person name="Baldrian P."/>
            <person name="Stursova M."/>
            <person name="Weitz H."/>
            <person name="Taylor A."/>
            <person name="Grigoriev I.V."/>
            <person name="Nagy L.G."/>
            <person name="Martin F."/>
            <person name="Kauserud H."/>
        </authorList>
    </citation>
    <scope>NUCLEOTIDE SEQUENCE</scope>
    <source>
        <strain evidence="3">CBHHK182m</strain>
    </source>
</reference>
<name>A0AAD7J1P7_9AGAR</name>
<comment type="caution">
    <text evidence="3">The sequence shown here is derived from an EMBL/GenBank/DDBJ whole genome shotgun (WGS) entry which is preliminary data.</text>
</comment>
<protein>
    <submittedName>
        <fullName evidence="3">Uncharacterized protein</fullName>
    </submittedName>
</protein>
<proteinExistence type="predicted"/>
<dbReference type="EMBL" id="JARKIB010000050">
    <property type="protein sequence ID" value="KAJ7755155.1"/>
    <property type="molecule type" value="Genomic_DNA"/>
</dbReference>
<evidence type="ECO:0000313" key="3">
    <source>
        <dbReference type="EMBL" id="KAJ7755155.1"/>
    </source>
</evidence>
<evidence type="ECO:0000313" key="4">
    <source>
        <dbReference type="Proteomes" id="UP001215598"/>
    </source>
</evidence>
<feature type="chain" id="PRO_5042099231" evidence="2">
    <location>
        <begin position="22"/>
        <end position="166"/>
    </location>
</feature>
<keyword evidence="4" id="KW-1185">Reference proteome</keyword>
<feature type="region of interest" description="Disordered" evidence="1">
    <location>
        <begin position="141"/>
        <end position="166"/>
    </location>
</feature>
<evidence type="ECO:0000256" key="2">
    <source>
        <dbReference type="SAM" id="SignalP"/>
    </source>
</evidence>
<evidence type="ECO:0000256" key="1">
    <source>
        <dbReference type="SAM" id="MobiDB-lite"/>
    </source>
</evidence>
<gene>
    <name evidence="3" type="ORF">B0H16DRAFT_730764</name>
</gene>